<feature type="domain" description="BTB" evidence="1">
    <location>
        <begin position="24"/>
        <end position="91"/>
    </location>
</feature>
<evidence type="ECO:0000313" key="2">
    <source>
        <dbReference type="EMBL" id="TKA28197.1"/>
    </source>
</evidence>
<dbReference type="Proteomes" id="UP000308549">
    <property type="component" value="Unassembled WGS sequence"/>
</dbReference>
<sequence>MSNEMAVSAFILALKSFDKYKSLVDFTIVCEGREYRVHRVVLALNSPVLSRAVSGDFEEARSGRLDLSADGEPYVRALLDYCYLLQYPFSPVQMLSLTDSMRAECNVQMCILADKYDIQPLKRMAIEAFKHVLQWPHVDDLELARAAKVAYGAVTSVCNAMLEILLAGAVARV</sequence>
<dbReference type="CDD" id="cd18186">
    <property type="entry name" value="BTB_POZ_ZBTB_KLHL-like"/>
    <property type="match status" value="1"/>
</dbReference>
<dbReference type="Gene3D" id="3.30.710.10">
    <property type="entry name" value="Potassium Channel Kv1.1, Chain A"/>
    <property type="match status" value="1"/>
</dbReference>
<gene>
    <name evidence="2" type="ORF">B0A50_04169</name>
</gene>
<dbReference type="EMBL" id="NAJL01000019">
    <property type="protein sequence ID" value="TKA28197.1"/>
    <property type="molecule type" value="Genomic_DNA"/>
</dbReference>
<dbReference type="SUPFAM" id="SSF54695">
    <property type="entry name" value="POZ domain"/>
    <property type="match status" value="1"/>
</dbReference>
<dbReference type="InterPro" id="IPR011333">
    <property type="entry name" value="SKP1/BTB/POZ_sf"/>
</dbReference>
<dbReference type="SMART" id="SM00225">
    <property type="entry name" value="BTB"/>
    <property type="match status" value="1"/>
</dbReference>
<organism evidence="2 3">
    <name type="scientific">Salinomyces thailandicus</name>
    <dbReference type="NCBI Taxonomy" id="706561"/>
    <lineage>
        <taxon>Eukaryota</taxon>
        <taxon>Fungi</taxon>
        <taxon>Dikarya</taxon>
        <taxon>Ascomycota</taxon>
        <taxon>Pezizomycotina</taxon>
        <taxon>Dothideomycetes</taxon>
        <taxon>Dothideomycetidae</taxon>
        <taxon>Mycosphaerellales</taxon>
        <taxon>Teratosphaeriaceae</taxon>
        <taxon>Salinomyces</taxon>
    </lineage>
</organism>
<dbReference type="PANTHER" id="PTHR47843:SF5">
    <property type="entry name" value="BTB_POZ DOMAIN PROTEIN"/>
    <property type="match status" value="1"/>
</dbReference>
<keyword evidence="3" id="KW-1185">Reference proteome</keyword>
<dbReference type="Pfam" id="PF00651">
    <property type="entry name" value="BTB"/>
    <property type="match status" value="1"/>
</dbReference>
<proteinExistence type="predicted"/>
<evidence type="ECO:0000313" key="3">
    <source>
        <dbReference type="Proteomes" id="UP000308549"/>
    </source>
</evidence>
<name>A0A4U0U0B0_9PEZI</name>
<comment type="caution">
    <text evidence="2">The sequence shown here is derived from an EMBL/GenBank/DDBJ whole genome shotgun (WGS) entry which is preliminary data.</text>
</comment>
<dbReference type="OrthoDB" id="6359816at2759"/>
<dbReference type="PROSITE" id="PS50097">
    <property type="entry name" value="BTB"/>
    <property type="match status" value="1"/>
</dbReference>
<reference evidence="2 3" key="1">
    <citation type="submission" date="2017-03" db="EMBL/GenBank/DDBJ databases">
        <title>Genomes of endolithic fungi from Antarctica.</title>
        <authorList>
            <person name="Coleine C."/>
            <person name="Masonjones S."/>
            <person name="Stajich J.E."/>
        </authorList>
    </citation>
    <scope>NUCLEOTIDE SEQUENCE [LARGE SCALE GENOMIC DNA]</scope>
    <source>
        <strain evidence="2 3">CCFEE 6315</strain>
    </source>
</reference>
<dbReference type="PANTHER" id="PTHR47843">
    <property type="entry name" value="BTB DOMAIN-CONTAINING PROTEIN-RELATED"/>
    <property type="match status" value="1"/>
</dbReference>
<dbReference type="InterPro" id="IPR000210">
    <property type="entry name" value="BTB/POZ_dom"/>
</dbReference>
<dbReference type="AlphaFoldDB" id="A0A4U0U0B0"/>
<protein>
    <recommendedName>
        <fullName evidence="1">BTB domain-containing protein</fullName>
    </recommendedName>
</protein>
<accession>A0A4U0U0B0</accession>
<evidence type="ECO:0000259" key="1">
    <source>
        <dbReference type="PROSITE" id="PS50097"/>
    </source>
</evidence>